<dbReference type="Proteomes" id="UP000294929">
    <property type="component" value="Unassembled WGS sequence"/>
</dbReference>
<dbReference type="PROSITE" id="PS50977">
    <property type="entry name" value="HTH_TETR_2"/>
    <property type="match status" value="1"/>
</dbReference>
<dbReference type="InterPro" id="IPR050109">
    <property type="entry name" value="HTH-type_TetR-like_transc_reg"/>
</dbReference>
<accession>A0A4R5WM67</accession>
<dbReference type="EMBL" id="SDLO01000003">
    <property type="protein sequence ID" value="TDK92335.1"/>
    <property type="molecule type" value="Genomic_DNA"/>
</dbReference>
<sequence>MTTRPVTGRTGTKGVPRGEREQLIVEAAIAEFSRATYAGASLAAIAAQADVSKTLIISYFGSKEAVYAACVTKIGTQIEQAVADALTSPDHLAGAGAAAGEPVLAAIFTTFEGHPGDWHVLFDRSVPHGPARDAAREQRTILRQQAFAGVSRSLGSVGLTDPVDLVAATGVWEHMVSALMLFWRNHPEESAAAMVARAHRVLAAMAGHTLDRVRG</sequence>
<organism evidence="4 5">
    <name type="scientific">Mycolicibacterium mucogenicum</name>
    <name type="common">Mycobacterium mucogenicum</name>
    <dbReference type="NCBI Taxonomy" id="56689"/>
    <lineage>
        <taxon>Bacteria</taxon>
        <taxon>Bacillati</taxon>
        <taxon>Actinomycetota</taxon>
        <taxon>Actinomycetes</taxon>
        <taxon>Mycobacteriales</taxon>
        <taxon>Mycobacteriaceae</taxon>
        <taxon>Mycolicibacterium</taxon>
    </lineage>
</organism>
<feature type="domain" description="HTH tetR-type" evidence="3">
    <location>
        <begin position="18"/>
        <end position="78"/>
    </location>
</feature>
<dbReference type="SUPFAM" id="SSF46689">
    <property type="entry name" value="Homeodomain-like"/>
    <property type="match status" value="1"/>
</dbReference>
<dbReference type="PANTHER" id="PTHR30055:SF158">
    <property type="entry name" value="POSSIBLE TRANSCRIPTIONAL REGULATORY PROTEIN (PROBABLY TETR-FAMILY)"/>
    <property type="match status" value="1"/>
</dbReference>
<gene>
    <name evidence="4" type="ORF">EUA03_04185</name>
</gene>
<feature type="DNA-binding region" description="H-T-H motif" evidence="2">
    <location>
        <begin position="41"/>
        <end position="60"/>
    </location>
</feature>
<evidence type="ECO:0000313" key="5">
    <source>
        <dbReference type="Proteomes" id="UP000294929"/>
    </source>
</evidence>
<dbReference type="InterPro" id="IPR001647">
    <property type="entry name" value="HTH_TetR"/>
</dbReference>
<dbReference type="InterPro" id="IPR009057">
    <property type="entry name" value="Homeodomain-like_sf"/>
</dbReference>
<evidence type="ECO:0000313" key="4">
    <source>
        <dbReference type="EMBL" id="TDK92335.1"/>
    </source>
</evidence>
<dbReference type="Gene3D" id="1.10.357.10">
    <property type="entry name" value="Tetracycline Repressor, domain 2"/>
    <property type="match status" value="1"/>
</dbReference>
<evidence type="ECO:0000259" key="3">
    <source>
        <dbReference type="PROSITE" id="PS50977"/>
    </source>
</evidence>
<protein>
    <submittedName>
        <fullName evidence="4">TetR/AcrR family transcriptional regulator</fullName>
    </submittedName>
</protein>
<evidence type="ECO:0000256" key="1">
    <source>
        <dbReference type="ARBA" id="ARBA00023125"/>
    </source>
</evidence>
<evidence type="ECO:0000256" key="2">
    <source>
        <dbReference type="PROSITE-ProRule" id="PRU00335"/>
    </source>
</evidence>
<dbReference type="PANTHER" id="PTHR30055">
    <property type="entry name" value="HTH-TYPE TRANSCRIPTIONAL REGULATOR RUTR"/>
    <property type="match status" value="1"/>
</dbReference>
<dbReference type="GO" id="GO:0000976">
    <property type="term" value="F:transcription cis-regulatory region binding"/>
    <property type="evidence" value="ECO:0007669"/>
    <property type="project" value="TreeGrafter"/>
</dbReference>
<reference evidence="4 5" key="1">
    <citation type="submission" date="2019-01" db="EMBL/GenBank/DDBJ databases">
        <title>High-quality-draft genome sequences of five non-tuberculosis mycobacteriaceae isolated from a nosocomial environment.</title>
        <authorList>
            <person name="Tiago I."/>
            <person name="Alarico S."/>
            <person name="Pereira S.G."/>
            <person name="Coelho C."/>
            <person name="Maranha A."/>
            <person name="Empadinhas N."/>
        </authorList>
    </citation>
    <scope>NUCLEOTIDE SEQUENCE [LARGE SCALE GENOMIC DNA]</scope>
    <source>
        <strain evidence="4 5">24AIII</strain>
    </source>
</reference>
<dbReference type="GO" id="GO:0003700">
    <property type="term" value="F:DNA-binding transcription factor activity"/>
    <property type="evidence" value="ECO:0007669"/>
    <property type="project" value="TreeGrafter"/>
</dbReference>
<dbReference type="RefSeq" id="WP_110767171.1">
    <property type="nucleotide sequence ID" value="NZ_JAPMJT010000002.1"/>
</dbReference>
<proteinExistence type="predicted"/>
<dbReference type="AlphaFoldDB" id="A0A4R5WM67"/>
<dbReference type="Pfam" id="PF00440">
    <property type="entry name" value="TetR_N"/>
    <property type="match status" value="1"/>
</dbReference>
<comment type="caution">
    <text evidence="4">The sequence shown here is derived from an EMBL/GenBank/DDBJ whole genome shotgun (WGS) entry which is preliminary data.</text>
</comment>
<dbReference type="OrthoDB" id="3767959at2"/>
<keyword evidence="1 2" id="KW-0238">DNA-binding</keyword>
<name>A0A4R5WM67_MYCMU</name>